<dbReference type="Pfam" id="PF25591">
    <property type="entry name" value="LRV_2"/>
    <property type="match status" value="1"/>
</dbReference>
<feature type="compositionally biased region" description="Low complexity" evidence="1">
    <location>
        <begin position="131"/>
        <end position="153"/>
    </location>
</feature>
<dbReference type="EMBL" id="JAGIOC010000001">
    <property type="protein sequence ID" value="MBP2410521.1"/>
    <property type="molecule type" value="Genomic_DNA"/>
</dbReference>
<proteinExistence type="predicted"/>
<name>A0ABS4YNZ9_9MICO</name>
<feature type="compositionally biased region" description="Basic and acidic residues" evidence="1">
    <location>
        <begin position="96"/>
        <end position="106"/>
    </location>
</feature>
<keyword evidence="2" id="KW-0812">Transmembrane</keyword>
<comment type="caution">
    <text evidence="4">The sequence shown here is derived from an EMBL/GenBank/DDBJ whole genome shotgun (WGS) entry which is preliminary data.</text>
</comment>
<gene>
    <name evidence="4" type="ORF">JOF44_003424</name>
</gene>
<feature type="transmembrane region" description="Helical" evidence="2">
    <location>
        <begin position="339"/>
        <end position="365"/>
    </location>
</feature>
<feature type="compositionally biased region" description="Low complexity" evidence="1">
    <location>
        <begin position="263"/>
        <end position="273"/>
    </location>
</feature>
<feature type="compositionally biased region" description="Low complexity" evidence="1">
    <location>
        <begin position="236"/>
        <end position="255"/>
    </location>
</feature>
<keyword evidence="5" id="KW-1185">Reference proteome</keyword>
<feature type="compositionally biased region" description="Low complexity" evidence="1">
    <location>
        <begin position="62"/>
        <end position="92"/>
    </location>
</feature>
<feature type="region of interest" description="Disordered" evidence="1">
    <location>
        <begin position="59"/>
        <end position="283"/>
    </location>
</feature>
<feature type="region of interest" description="Disordered" evidence="1">
    <location>
        <begin position="367"/>
        <end position="408"/>
    </location>
</feature>
<sequence length="517" mass="51513">MAEPRSAAEEARDPSTSPERLLELTEKRPQLQRLIVLNPSCPEVARQWILATNPWAKQAYDEQAGTGDAEQAAGAEQAAPSDAEAEQAAEAGNSDETAHETAHAGDPEGADGGPSTAAMAPIGLPDDAEEGSAGSMPEESGPPSGSDDTAPAPAVVPPSAPSVQSAPPSAPAEPEEASVWGDFPDEALWGTADSSAPPPAADGPGASVPGATNGVRVSQDASVVPLGPATGGAAAGGASAAGGAAAGGAAVPTGAGPAGGSPTGTAPGSPAGEPGERGAKAAGAAGAAGVYGYSASPPGAQPSGTQPAGAHSTAEHPPVAPPPGGDDGSDDTGRSRRRAWFACGGCLILVLILLVVAALVGRAWFGGDDETYQRDSTTAAETTEEETTPEKTPTTEPDPVSPAPDDATELTKLQSPSGNISCTLEEDSASCSLVDRDYSGAGLEDCDSGPFSITVAGKESELDCGQSYLHENATTLEYDLSAKHGDMACTSRFDGMTCWNVMTGHGFMVNRATYETF</sequence>
<evidence type="ECO:0000256" key="1">
    <source>
        <dbReference type="SAM" id="MobiDB-lite"/>
    </source>
</evidence>
<feature type="region of interest" description="Disordered" evidence="1">
    <location>
        <begin position="1"/>
        <end position="20"/>
    </location>
</feature>
<evidence type="ECO:0000313" key="5">
    <source>
        <dbReference type="Proteomes" id="UP000698222"/>
    </source>
</evidence>
<reference evidence="4 5" key="1">
    <citation type="submission" date="2021-03" db="EMBL/GenBank/DDBJ databases">
        <title>Sequencing the genomes of 1000 actinobacteria strains.</title>
        <authorList>
            <person name="Klenk H.-P."/>
        </authorList>
    </citation>
    <scope>NUCLEOTIDE SEQUENCE [LARGE SCALE GENOMIC DNA]</scope>
    <source>
        <strain evidence="4 5">DSM 14564</strain>
    </source>
</reference>
<feature type="compositionally biased region" description="Low complexity" evidence="1">
    <location>
        <begin position="202"/>
        <end position="211"/>
    </location>
</feature>
<keyword evidence="2" id="KW-0472">Membrane</keyword>
<dbReference type="Proteomes" id="UP000698222">
    <property type="component" value="Unassembled WGS sequence"/>
</dbReference>
<feature type="compositionally biased region" description="Basic and acidic residues" evidence="1">
    <location>
        <begin position="1"/>
        <end position="13"/>
    </location>
</feature>
<accession>A0ABS4YNZ9</accession>
<evidence type="ECO:0000256" key="2">
    <source>
        <dbReference type="SAM" id="Phobius"/>
    </source>
</evidence>
<evidence type="ECO:0000313" key="4">
    <source>
        <dbReference type="EMBL" id="MBP2410521.1"/>
    </source>
</evidence>
<feature type="region of interest" description="Disordered" evidence="1">
    <location>
        <begin position="295"/>
        <end position="334"/>
    </location>
</feature>
<keyword evidence="2" id="KW-1133">Transmembrane helix</keyword>
<protein>
    <recommendedName>
        <fullName evidence="3">Leucine rich repeat variant domain-containing protein</fullName>
    </recommendedName>
</protein>
<feature type="domain" description="Leucine rich repeat variant" evidence="3">
    <location>
        <begin position="7"/>
        <end position="58"/>
    </location>
</feature>
<dbReference type="RefSeq" id="WP_209894335.1">
    <property type="nucleotide sequence ID" value="NZ_BAAAJV010000008.1"/>
</dbReference>
<dbReference type="InterPro" id="IPR057893">
    <property type="entry name" value="LRV_2"/>
</dbReference>
<evidence type="ECO:0000259" key="3">
    <source>
        <dbReference type="Pfam" id="PF25591"/>
    </source>
</evidence>
<organism evidence="4 5">
    <name type="scientific">Brachybacterium fresconis</name>
    <dbReference type="NCBI Taxonomy" id="173363"/>
    <lineage>
        <taxon>Bacteria</taxon>
        <taxon>Bacillati</taxon>
        <taxon>Actinomycetota</taxon>
        <taxon>Actinomycetes</taxon>
        <taxon>Micrococcales</taxon>
        <taxon>Dermabacteraceae</taxon>
        <taxon>Brachybacterium</taxon>
    </lineage>
</organism>